<organism evidence="1 2">
    <name type="scientific">Trema orientale</name>
    <name type="common">Charcoal tree</name>
    <name type="synonym">Celtis orientalis</name>
    <dbReference type="NCBI Taxonomy" id="63057"/>
    <lineage>
        <taxon>Eukaryota</taxon>
        <taxon>Viridiplantae</taxon>
        <taxon>Streptophyta</taxon>
        <taxon>Embryophyta</taxon>
        <taxon>Tracheophyta</taxon>
        <taxon>Spermatophyta</taxon>
        <taxon>Magnoliopsida</taxon>
        <taxon>eudicotyledons</taxon>
        <taxon>Gunneridae</taxon>
        <taxon>Pentapetalae</taxon>
        <taxon>rosids</taxon>
        <taxon>fabids</taxon>
        <taxon>Rosales</taxon>
        <taxon>Cannabaceae</taxon>
        <taxon>Trema</taxon>
    </lineage>
</organism>
<sequence>MKVAFTFSHVEDGGKGHVQVCYLGANGAKSNLLPGTFAVSDMATIPYLEEVSEVLILYS</sequence>
<protein>
    <submittedName>
        <fullName evidence="1">Uncharacterized protein</fullName>
    </submittedName>
</protein>
<evidence type="ECO:0000313" key="1">
    <source>
        <dbReference type="EMBL" id="PON87149.1"/>
    </source>
</evidence>
<accession>A0A2P5ENQ9</accession>
<gene>
    <name evidence="1" type="ORF">TorRG33x02_170980</name>
</gene>
<dbReference type="InParanoid" id="A0A2P5ENQ9"/>
<dbReference type="EMBL" id="JXTC01000121">
    <property type="protein sequence ID" value="PON87149.1"/>
    <property type="molecule type" value="Genomic_DNA"/>
</dbReference>
<name>A0A2P5ENQ9_TREOI</name>
<reference evidence="2" key="1">
    <citation type="submission" date="2016-06" db="EMBL/GenBank/DDBJ databases">
        <title>Parallel loss of symbiosis genes in relatives of nitrogen-fixing non-legume Parasponia.</title>
        <authorList>
            <person name="Van Velzen R."/>
            <person name="Holmer R."/>
            <person name="Bu F."/>
            <person name="Rutten L."/>
            <person name="Van Zeijl A."/>
            <person name="Liu W."/>
            <person name="Santuari L."/>
            <person name="Cao Q."/>
            <person name="Sharma T."/>
            <person name="Shen D."/>
            <person name="Roswanjaya Y."/>
            <person name="Wardhani T."/>
            <person name="Kalhor M.S."/>
            <person name="Jansen J."/>
            <person name="Van den Hoogen J."/>
            <person name="Gungor B."/>
            <person name="Hartog M."/>
            <person name="Hontelez J."/>
            <person name="Verver J."/>
            <person name="Yang W.-C."/>
            <person name="Schijlen E."/>
            <person name="Repin R."/>
            <person name="Schilthuizen M."/>
            <person name="Schranz E."/>
            <person name="Heidstra R."/>
            <person name="Miyata K."/>
            <person name="Fedorova E."/>
            <person name="Kohlen W."/>
            <person name="Bisseling T."/>
            <person name="Smit S."/>
            <person name="Geurts R."/>
        </authorList>
    </citation>
    <scope>NUCLEOTIDE SEQUENCE [LARGE SCALE GENOMIC DNA]</scope>
    <source>
        <strain evidence="2">cv. RG33-2</strain>
    </source>
</reference>
<dbReference type="AlphaFoldDB" id="A0A2P5ENQ9"/>
<dbReference type="OrthoDB" id="10360965at2759"/>
<keyword evidence="2" id="KW-1185">Reference proteome</keyword>
<proteinExistence type="predicted"/>
<evidence type="ECO:0000313" key="2">
    <source>
        <dbReference type="Proteomes" id="UP000237000"/>
    </source>
</evidence>
<dbReference type="Proteomes" id="UP000237000">
    <property type="component" value="Unassembled WGS sequence"/>
</dbReference>
<comment type="caution">
    <text evidence="1">The sequence shown here is derived from an EMBL/GenBank/DDBJ whole genome shotgun (WGS) entry which is preliminary data.</text>
</comment>